<dbReference type="GO" id="GO:0004252">
    <property type="term" value="F:serine-type endopeptidase activity"/>
    <property type="evidence" value="ECO:0007669"/>
    <property type="project" value="UniProtKB-UniRule"/>
</dbReference>
<dbReference type="InterPro" id="IPR023827">
    <property type="entry name" value="Peptidase_S8_Asp-AS"/>
</dbReference>
<accession>A0A1G7WE72</accession>
<dbReference type="InterPro" id="IPR013783">
    <property type="entry name" value="Ig-like_fold"/>
</dbReference>
<feature type="compositionally biased region" description="Gly residues" evidence="7">
    <location>
        <begin position="1491"/>
        <end position="1512"/>
    </location>
</feature>
<feature type="region of interest" description="Disordered" evidence="7">
    <location>
        <begin position="1487"/>
        <end position="1528"/>
    </location>
</feature>
<feature type="active site" description="Charge relay system" evidence="5">
    <location>
        <position position="406"/>
    </location>
</feature>
<feature type="domain" description="SLH" evidence="8">
    <location>
        <begin position="1721"/>
        <end position="1781"/>
    </location>
</feature>
<organism evidence="9 10">
    <name type="scientific">Aneurinibacillus thermoaerophilus</name>
    <dbReference type="NCBI Taxonomy" id="143495"/>
    <lineage>
        <taxon>Bacteria</taxon>
        <taxon>Bacillati</taxon>
        <taxon>Bacillota</taxon>
        <taxon>Bacilli</taxon>
        <taxon>Bacillales</taxon>
        <taxon>Paenibacillaceae</taxon>
        <taxon>Aneurinibacillus group</taxon>
        <taxon>Aneurinibacillus</taxon>
    </lineage>
</organism>
<feature type="active site" description="Charge relay system" evidence="5">
    <location>
        <position position="239"/>
    </location>
</feature>
<dbReference type="RefSeq" id="WP_091259611.1">
    <property type="nucleotide sequence ID" value="NZ_FNDE01000001.1"/>
</dbReference>
<dbReference type="GO" id="GO:0006508">
    <property type="term" value="P:proteolysis"/>
    <property type="evidence" value="ECO:0007669"/>
    <property type="project" value="UniProtKB-KW"/>
</dbReference>
<dbReference type="EMBL" id="FNDE01000001">
    <property type="protein sequence ID" value="SDG69450.1"/>
    <property type="molecule type" value="Genomic_DNA"/>
</dbReference>
<dbReference type="Pfam" id="PF00395">
    <property type="entry name" value="SLH"/>
    <property type="match status" value="3"/>
</dbReference>
<dbReference type="InterPro" id="IPR022398">
    <property type="entry name" value="Peptidase_S8_His-AS"/>
</dbReference>
<dbReference type="SUPFAM" id="SSF52743">
    <property type="entry name" value="Subtilisin-like"/>
    <property type="match status" value="1"/>
</dbReference>
<dbReference type="Proteomes" id="UP000198956">
    <property type="component" value="Unassembled WGS sequence"/>
</dbReference>
<feature type="domain" description="SLH" evidence="8">
    <location>
        <begin position="1853"/>
        <end position="1913"/>
    </location>
</feature>
<sequence>MLQKRKWHRFVGSLLSFVFVFTMLFPMGTGLALEAENTLETTAAFEEDNPLANGEKTTSADSIIVEPVKPGAGTIASEEERPGEIIVKYKKGKERQARAALATMGVQEVEQADNGMTLYTLQPGEDMAQVIEELEQNPAVEYAEPNQEYMVFSDASSQEAITDEYFEQQWALKNIKAEEAWEKTAGLSGTVKVAVIDTGVDDSHPDLVGRVLQGKNFAERKSDGTLYPENRDSKDDHGHGTQVAGIISALYNNQKGIAGAVGSADVKIYPVKVMHDKGSGSTFDIANGIQYAADQGVDIINLSLGGKYSKAIEQAVKYAQNKGILVVAAAGNAATNVDAVYPAALPDVLTVGAITQDKDKIADFSNQGSTLDVVAPGVDIITTTIKEKGTLGDESKGYYVKVSGTSFAAPYAAAVAALYKLQNPGAAASDIAYAITAAATDLGTAGRDNTYGYGKLNAAKTLDPITDPEQRPAIQILEPTKDSHVMGEVSIQARVSDETINSVRFYLDEVKEENLISLVNKQGEQTLYNTKWDTKKIADGSYTVWAVAYNGEAEIGRTSVPVIVNNNPKNGLMLNVFDPEGNKAPGAKVSIYTKAPVSQEETPFPSSATAPYTYKLLWSGSTDSLGVARVPGTIVTDLTTVSIVVYGGFDYADAAEGNTVFLYNKTVEGPGVFTIRGEETVPVTLNTLGENQKKLENVKYFATLIDDNGITVGTTTALNEEGSSISTVFMNKGKYNLFAYSKAAEATYFLHERAKQIAQATTIVFDGSKAGEVGLAPGNNENKIVNGILYMFNEGTEETIGINDEVLVGRKLRVTPGSYDFWVDVEVKDPEGGQNWIYVFGTGETGEKLVEVPANGKVSIPVGGTLTLAEFAPDLEELKNHLKKTGKEYVPQEDEFTVQKSFEYFFTKQKFTDAYGNLLVGMYRGSLEGSGLWKKQNMNGENPTVSRLDEQSNSWQTQEYYFGNIYPNFKVTRQADNFTIYNNKFRQFYYWAFWAVVLPTVTPGKYDVQLTLQNNPLAGKELTAHMVNTVKDDRKYKTIKTTLNGKPFAANVTIYHSVEDGGEMIWEKSFTGKANATTGELAIEDNIKLSSKENGNLAKIIYILTDKEYGAANKGEYLFAFRQFTTLEELKEIKLENMQRVEISAQDQNGKAIQTPIRRDRGIIFPGLVEGKKVPFYQFTGNDYKKEVVWLEPGTYHFDGHYIVETGERKKVNYYLFQKDAVVSGSEGAVNKVLLDGTKTAKITFEPDTAGYHDFRGVSLFPFNPYRHEMNELNTVGHTFYLAADIPYHLDTKLTLGDKENPAYTWNYFLEEAKEQSFARGAEKIWQIGKFVPQLLLDKTTIKSTEAVTGRSGIVDKHGNKVVYTFIDEDSSWSAAAGETEEQGSLAVRLQANGQIKASKDVEYSVNHEETKPAGPSVTEIYPYLRVYKKQADGKETRIFNESKAAYYNGFSESLGNLEPGNYRVEVAFASGPNGPVTTTLQEGTFTVLGSGSGGSGSGGSGSGGAGGGGGSMQPMPTPAKEETKSVSDNQINQAVKNALDNNASVIRIESDKTAAISLTVNQLKTIKDTKKALEIKFNNVTFTIPSAVLTELPIKDTATIEFSATALNEADAKNVTDAAENAAMVKKVVGTIFELRVTAITKAGKAVGIKTFTEQLQVNLPVPKEEHAAALAGQVHAHRFNPDTKRWDYIGGTYNPTTRTISFTTGKFGRFALLITDEVMQTFELTDLRGHWAEKDIQFMVSQGYVKGIGGGKFAPNSPITRAEFTAMLARILGLQEDKDSAITFKDLSPKHWAYESVQAAAKAGLISGYKDGRFYPDQKITRQEISALMARALKYKQVENEVSENEKSELLRKFKDRKEISLWAEKDVAAAVKAGIAAGRRSDEYAPQAYATRAEGAVLLKRALDKINKTK</sequence>
<protein>
    <submittedName>
        <fullName evidence="9">S-layer homology domain-containing protein</fullName>
    </submittedName>
</protein>
<dbReference type="InterPro" id="IPR000209">
    <property type="entry name" value="Peptidase_S8/S53_dom"/>
</dbReference>
<dbReference type="Gene3D" id="3.40.50.200">
    <property type="entry name" value="Peptidase S8/S53 domain"/>
    <property type="match status" value="1"/>
</dbReference>
<dbReference type="InterPro" id="IPR036852">
    <property type="entry name" value="Peptidase_S8/S53_dom_sf"/>
</dbReference>
<dbReference type="InterPro" id="IPR001119">
    <property type="entry name" value="SLH_dom"/>
</dbReference>
<feature type="domain" description="SLH" evidence="8">
    <location>
        <begin position="1782"/>
        <end position="1845"/>
    </location>
</feature>
<evidence type="ECO:0000256" key="4">
    <source>
        <dbReference type="ARBA" id="ARBA00022825"/>
    </source>
</evidence>
<evidence type="ECO:0000256" key="3">
    <source>
        <dbReference type="ARBA" id="ARBA00022801"/>
    </source>
</evidence>
<dbReference type="PANTHER" id="PTHR43806">
    <property type="entry name" value="PEPTIDASE S8"/>
    <property type="match status" value="1"/>
</dbReference>
<keyword evidence="4 5" id="KW-0720">Serine protease</keyword>
<name>A0A1G7WE72_ANETH</name>
<evidence type="ECO:0000256" key="6">
    <source>
        <dbReference type="RuleBase" id="RU003355"/>
    </source>
</evidence>
<dbReference type="Pfam" id="PF17957">
    <property type="entry name" value="Big_7"/>
    <property type="match status" value="1"/>
</dbReference>
<feature type="active site" description="Charge relay system" evidence="5">
    <location>
        <position position="197"/>
    </location>
</feature>
<dbReference type="Gene3D" id="2.60.40.10">
    <property type="entry name" value="Immunoglobulins"/>
    <property type="match status" value="1"/>
</dbReference>
<keyword evidence="3 5" id="KW-0378">Hydrolase</keyword>
<evidence type="ECO:0000259" key="8">
    <source>
        <dbReference type="PROSITE" id="PS51272"/>
    </source>
</evidence>
<dbReference type="InterPro" id="IPR023828">
    <property type="entry name" value="Peptidase_S8_Ser-AS"/>
</dbReference>
<dbReference type="InterPro" id="IPR054399">
    <property type="entry name" value="Fervidolysin-like_N_prodom"/>
</dbReference>
<dbReference type="PRINTS" id="PR00723">
    <property type="entry name" value="SUBTILISIN"/>
</dbReference>
<proteinExistence type="inferred from homology"/>
<keyword evidence="2 5" id="KW-0645">Protease</keyword>
<dbReference type="PROSITE" id="PS00137">
    <property type="entry name" value="SUBTILASE_HIS"/>
    <property type="match status" value="1"/>
</dbReference>
<comment type="similarity">
    <text evidence="1 5 6">Belongs to the peptidase S8 family.</text>
</comment>
<evidence type="ECO:0000313" key="10">
    <source>
        <dbReference type="Proteomes" id="UP000198956"/>
    </source>
</evidence>
<dbReference type="Pfam" id="PF22148">
    <property type="entry name" value="Fervidolysin_NPro-like"/>
    <property type="match status" value="1"/>
</dbReference>
<evidence type="ECO:0000313" key="9">
    <source>
        <dbReference type="EMBL" id="SDG69450.1"/>
    </source>
</evidence>
<gene>
    <name evidence="9" type="ORF">SAMN04489735_1001133</name>
</gene>
<dbReference type="OrthoDB" id="9798386at2"/>
<dbReference type="InterPro" id="IPR015500">
    <property type="entry name" value="Peptidase_S8_subtilisin-rel"/>
</dbReference>
<dbReference type="Pfam" id="PF00082">
    <property type="entry name" value="Peptidase_S8"/>
    <property type="match status" value="1"/>
</dbReference>
<dbReference type="InterPro" id="IPR050131">
    <property type="entry name" value="Peptidase_S8_subtilisin-like"/>
</dbReference>
<dbReference type="PROSITE" id="PS51892">
    <property type="entry name" value="SUBTILASE"/>
    <property type="match status" value="1"/>
</dbReference>
<dbReference type="PROSITE" id="PS51272">
    <property type="entry name" value="SLH"/>
    <property type="match status" value="3"/>
</dbReference>
<evidence type="ECO:0000256" key="1">
    <source>
        <dbReference type="ARBA" id="ARBA00011073"/>
    </source>
</evidence>
<evidence type="ECO:0000256" key="2">
    <source>
        <dbReference type="ARBA" id="ARBA00022670"/>
    </source>
</evidence>
<dbReference type="PANTHER" id="PTHR43806:SF11">
    <property type="entry name" value="CEREVISIN-RELATED"/>
    <property type="match status" value="1"/>
</dbReference>
<dbReference type="PROSITE" id="PS00136">
    <property type="entry name" value="SUBTILASE_ASP"/>
    <property type="match status" value="1"/>
</dbReference>
<reference evidence="9 10" key="1">
    <citation type="submission" date="2016-10" db="EMBL/GenBank/DDBJ databases">
        <authorList>
            <person name="de Groot N.N."/>
        </authorList>
    </citation>
    <scope>NUCLEOTIDE SEQUENCE [LARGE SCALE GENOMIC DNA]</scope>
    <source>
        <strain evidence="9 10">L 420-91</strain>
    </source>
</reference>
<evidence type="ECO:0000256" key="5">
    <source>
        <dbReference type="PROSITE-ProRule" id="PRU01240"/>
    </source>
</evidence>
<evidence type="ECO:0000256" key="7">
    <source>
        <dbReference type="SAM" id="MobiDB-lite"/>
    </source>
</evidence>
<dbReference type="PROSITE" id="PS00138">
    <property type="entry name" value="SUBTILASE_SER"/>
    <property type="match status" value="1"/>
</dbReference>